<dbReference type="SUPFAM" id="SSF101386">
    <property type="entry name" value="all-alpha NTP pyrophosphatases"/>
    <property type="match status" value="1"/>
</dbReference>
<comment type="caution">
    <text evidence="1">The sequence shown here is derived from an EMBL/GenBank/DDBJ whole genome shotgun (WGS) entry which is preliminary data.</text>
</comment>
<accession>A0ABR2GN05</accession>
<reference evidence="1 2" key="1">
    <citation type="submission" date="2024-04" db="EMBL/GenBank/DDBJ databases">
        <title>Tritrichomonas musculus Genome.</title>
        <authorList>
            <person name="Alves-Ferreira E."/>
            <person name="Grigg M."/>
            <person name="Lorenzi H."/>
            <person name="Galac M."/>
        </authorList>
    </citation>
    <scope>NUCLEOTIDE SEQUENCE [LARGE SCALE GENOMIC DNA]</scope>
    <source>
        <strain evidence="1 2">EAF2021</strain>
    </source>
</reference>
<organism evidence="1 2">
    <name type="scientific">Tritrichomonas musculus</name>
    <dbReference type="NCBI Taxonomy" id="1915356"/>
    <lineage>
        <taxon>Eukaryota</taxon>
        <taxon>Metamonada</taxon>
        <taxon>Parabasalia</taxon>
        <taxon>Tritrichomonadida</taxon>
        <taxon>Tritrichomonadidae</taxon>
        <taxon>Tritrichomonas</taxon>
    </lineage>
</organism>
<gene>
    <name evidence="1" type="ORF">M9Y10_013520</name>
</gene>
<dbReference type="Proteomes" id="UP001470230">
    <property type="component" value="Unassembled WGS sequence"/>
</dbReference>
<keyword evidence="2" id="KW-1185">Reference proteome</keyword>
<protein>
    <recommendedName>
        <fullName evidence="3">NTP pyrophosphohydrolase MazG putative catalytic core domain-containing protein</fullName>
    </recommendedName>
</protein>
<sequence>MIVEGENMLLEERLVNIINHYGCKHQSYKLEEECEELVKAIRDCIDYKENHDVFEVAEEIADVMVLIKQFQIKFSIPNKHIKNIMKYKALRQEYRIKHECDLLASQDDNKT</sequence>
<evidence type="ECO:0000313" key="2">
    <source>
        <dbReference type="Proteomes" id="UP001470230"/>
    </source>
</evidence>
<dbReference type="EMBL" id="JAPFFF010000184">
    <property type="protein sequence ID" value="KAK8835315.1"/>
    <property type="molecule type" value="Genomic_DNA"/>
</dbReference>
<evidence type="ECO:0008006" key="3">
    <source>
        <dbReference type="Google" id="ProtNLM"/>
    </source>
</evidence>
<evidence type="ECO:0000313" key="1">
    <source>
        <dbReference type="EMBL" id="KAK8835315.1"/>
    </source>
</evidence>
<name>A0ABR2GN05_9EUKA</name>
<proteinExistence type="predicted"/>